<sequence length="317" mass="38086">MSSIFMNSIFKYIYHNTVLGKVLIYIYHESKNKIWPDKWVIKHNYRRAMRRKLDLKNPKSLNEKINWLKLYDRRPIHTICADKYKVREYITKKIGDKYLVPLLFETKNPEKLLSNYLPEHPFVIKTNHDSGGVIIVYDKKELDYGKTQEFYKKRLKNNYYNSLKEWQYKNIEPRIIIEKLLLTNDGNIPMDYKVHCFNGEAHMIQVDIGRDTQNHYRNWYYPDWSRCPFKWTVIKKGKPTDPAKFDVNPPKSLTKMLKLSNILAEPFAYVRIDWYDVDGKLYFGEITFHHDSGCRPIEPEKWDYLLGDLVDLNIESK</sequence>
<accession>A0ABU7IJP6</accession>
<dbReference type="RefSeq" id="WP_272637027.1">
    <property type="nucleotide sequence ID" value="NZ_JAZDDF010000004.1"/>
</dbReference>
<proteinExistence type="predicted"/>
<evidence type="ECO:0000313" key="2">
    <source>
        <dbReference type="Proteomes" id="UP001343698"/>
    </source>
</evidence>
<organism evidence="1 2">
    <name type="scientific">Maribacter flavus</name>
    <dbReference type="NCBI Taxonomy" id="1658664"/>
    <lineage>
        <taxon>Bacteria</taxon>
        <taxon>Pseudomonadati</taxon>
        <taxon>Bacteroidota</taxon>
        <taxon>Flavobacteriia</taxon>
        <taxon>Flavobacteriales</taxon>
        <taxon>Flavobacteriaceae</taxon>
        <taxon>Maribacter</taxon>
    </lineage>
</organism>
<dbReference type="Proteomes" id="UP001343698">
    <property type="component" value="Unassembled WGS sequence"/>
</dbReference>
<name>A0ABU7IJP6_9FLAO</name>
<dbReference type="InterPro" id="IPR029465">
    <property type="entry name" value="ATPgrasp_TupA"/>
</dbReference>
<dbReference type="SUPFAM" id="SSF56059">
    <property type="entry name" value="Glutathione synthetase ATP-binding domain-like"/>
    <property type="match status" value="1"/>
</dbReference>
<comment type="caution">
    <text evidence="1">The sequence shown here is derived from an EMBL/GenBank/DDBJ whole genome shotgun (WGS) entry which is preliminary data.</text>
</comment>
<protein>
    <submittedName>
        <fullName evidence="1">ATP-grasp fold amidoligase family protein</fullName>
    </submittedName>
</protein>
<reference evidence="1 2" key="1">
    <citation type="submission" date="2024-01" db="EMBL/GenBank/DDBJ databases">
        <title>Maribacter spp. originated from different algae showed divergent polysaccharides utilization ability.</title>
        <authorList>
            <person name="Wang H."/>
            <person name="Wu Y."/>
        </authorList>
    </citation>
    <scope>NUCLEOTIDE SEQUENCE [LARGE SCALE GENOMIC DNA]</scope>
    <source>
        <strain evidence="1 2">KPT27_14</strain>
    </source>
</reference>
<keyword evidence="2" id="KW-1185">Reference proteome</keyword>
<dbReference type="EMBL" id="JAZDDF010000004">
    <property type="protein sequence ID" value="MEE1973063.1"/>
    <property type="molecule type" value="Genomic_DNA"/>
</dbReference>
<gene>
    <name evidence="1" type="ORF">V1H85_11445</name>
</gene>
<evidence type="ECO:0000313" key="1">
    <source>
        <dbReference type="EMBL" id="MEE1973063.1"/>
    </source>
</evidence>
<dbReference type="Pfam" id="PF14305">
    <property type="entry name" value="ATPgrasp_TupA"/>
    <property type="match status" value="1"/>
</dbReference>